<accession>A0A2T8HJT7</accession>
<comment type="caution">
    <text evidence="1">The sequence shown here is derived from an EMBL/GenBank/DDBJ whole genome shotgun (WGS) entry which is preliminary data.</text>
</comment>
<evidence type="ECO:0000313" key="1">
    <source>
        <dbReference type="EMBL" id="PVH25663.1"/>
    </source>
</evidence>
<protein>
    <submittedName>
        <fullName evidence="1">Uncharacterized protein</fullName>
    </submittedName>
</protein>
<evidence type="ECO:0000313" key="2">
    <source>
        <dbReference type="Proteomes" id="UP000245627"/>
    </source>
</evidence>
<dbReference type="PROSITE" id="PS51257">
    <property type="entry name" value="PROKAR_LIPOPROTEIN"/>
    <property type="match status" value="1"/>
</dbReference>
<dbReference type="AlphaFoldDB" id="A0A2T8HJT7"/>
<reference evidence="1 2" key="1">
    <citation type="submission" date="2018-04" db="EMBL/GenBank/DDBJ databases">
        <title>Sphingobacterium cortibacter sp. nov.</title>
        <authorList>
            <person name="Li Y."/>
        </authorList>
    </citation>
    <scope>NUCLEOTIDE SEQUENCE [LARGE SCALE GENOMIC DNA]</scope>
    <source>
        <strain evidence="1 2">2c-3</strain>
    </source>
</reference>
<gene>
    <name evidence="1" type="ORF">DC487_06890</name>
</gene>
<dbReference type="Proteomes" id="UP000245627">
    <property type="component" value="Unassembled WGS sequence"/>
</dbReference>
<keyword evidence="2" id="KW-1185">Reference proteome</keyword>
<sequence length="81" mass="8431">MKKQLKTIAVGLGSTGLLVACLFLAKPTEISAAALMNVESLKNISSGKCTGPKNTDTTNCESRNTNDCSDMTGCNSVSESE</sequence>
<organism evidence="1 2">
    <name type="scientific">Sphingobacterium corticibacter</name>
    <dbReference type="NCBI Taxonomy" id="2171749"/>
    <lineage>
        <taxon>Bacteria</taxon>
        <taxon>Pseudomonadati</taxon>
        <taxon>Bacteroidota</taxon>
        <taxon>Sphingobacteriia</taxon>
        <taxon>Sphingobacteriales</taxon>
        <taxon>Sphingobacteriaceae</taxon>
        <taxon>Sphingobacterium</taxon>
    </lineage>
</organism>
<dbReference type="EMBL" id="QDKG01000002">
    <property type="protein sequence ID" value="PVH25663.1"/>
    <property type="molecule type" value="Genomic_DNA"/>
</dbReference>
<proteinExistence type="predicted"/>
<name>A0A2T8HJT7_9SPHI</name>